<accession>A0AAN9LY64</accession>
<protein>
    <submittedName>
        <fullName evidence="1">Uncharacterized protein</fullName>
    </submittedName>
</protein>
<organism evidence="1 2">
    <name type="scientific">Canavalia gladiata</name>
    <name type="common">Sword bean</name>
    <name type="synonym">Dolichos gladiatus</name>
    <dbReference type="NCBI Taxonomy" id="3824"/>
    <lineage>
        <taxon>Eukaryota</taxon>
        <taxon>Viridiplantae</taxon>
        <taxon>Streptophyta</taxon>
        <taxon>Embryophyta</taxon>
        <taxon>Tracheophyta</taxon>
        <taxon>Spermatophyta</taxon>
        <taxon>Magnoliopsida</taxon>
        <taxon>eudicotyledons</taxon>
        <taxon>Gunneridae</taxon>
        <taxon>Pentapetalae</taxon>
        <taxon>rosids</taxon>
        <taxon>fabids</taxon>
        <taxon>Fabales</taxon>
        <taxon>Fabaceae</taxon>
        <taxon>Papilionoideae</taxon>
        <taxon>50 kb inversion clade</taxon>
        <taxon>NPAAA clade</taxon>
        <taxon>indigoferoid/millettioid clade</taxon>
        <taxon>Phaseoleae</taxon>
        <taxon>Canavalia</taxon>
    </lineage>
</organism>
<dbReference type="AlphaFoldDB" id="A0AAN9LY64"/>
<name>A0AAN9LY64_CANGL</name>
<evidence type="ECO:0000313" key="1">
    <source>
        <dbReference type="EMBL" id="KAK7344605.1"/>
    </source>
</evidence>
<dbReference type="EMBL" id="JAYMYQ010000003">
    <property type="protein sequence ID" value="KAK7344605.1"/>
    <property type="molecule type" value="Genomic_DNA"/>
</dbReference>
<evidence type="ECO:0000313" key="2">
    <source>
        <dbReference type="Proteomes" id="UP001367508"/>
    </source>
</evidence>
<dbReference type="Proteomes" id="UP001367508">
    <property type="component" value="Unassembled WGS sequence"/>
</dbReference>
<keyword evidence="2" id="KW-1185">Reference proteome</keyword>
<comment type="caution">
    <text evidence="1">The sequence shown here is derived from an EMBL/GenBank/DDBJ whole genome shotgun (WGS) entry which is preliminary data.</text>
</comment>
<gene>
    <name evidence="1" type="ORF">VNO77_14397</name>
</gene>
<reference evidence="1 2" key="1">
    <citation type="submission" date="2024-01" db="EMBL/GenBank/DDBJ databases">
        <title>The genomes of 5 underutilized Papilionoideae crops provide insights into root nodulation and disease resistanc.</title>
        <authorList>
            <person name="Jiang F."/>
        </authorList>
    </citation>
    <scope>NUCLEOTIDE SEQUENCE [LARGE SCALE GENOMIC DNA]</scope>
    <source>
        <strain evidence="1">LVBAO_FW01</strain>
        <tissue evidence="1">Leaves</tissue>
    </source>
</reference>
<sequence>MAAWDVNVGSTLQCLGLESSLLGGIVSISCPTTNGGAALRCKDFLLGSRASSGSVIFPLYAILAGYEPLFCPKHHVGKISSIRMCFRILATSLYWCRIKHDSVSRLAEFSNNHAIGHREFSFQNMLSAMLIQGFSIGPFFLNNSTVLSLVPEFSQKMFYMYALRQDPDAETSRYAH</sequence>
<proteinExistence type="predicted"/>